<reference evidence="1" key="1">
    <citation type="submission" date="2018-09" db="EMBL/GenBank/DDBJ databases">
        <title>Common duck and Muscovy duck high density SNP chip.</title>
        <authorList>
            <person name="Vignal A."/>
            <person name="Thebault N."/>
            <person name="Warren W.C."/>
        </authorList>
    </citation>
    <scope>NUCLEOTIDE SEQUENCE [LARGE SCALE GENOMIC DNA]</scope>
</reference>
<dbReference type="AlphaFoldDB" id="A0A8C3GRB3"/>
<dbReference type="Ensembl" id="ENSCMMT00000030665.1">
    <property type="protein sequence ID" value="ENSCMMP00000028118.1"/>
    <property type="gene ID" value="ENSCMMG00000017157.1"/>
</dbReference>
<organism evidence="1 2">
    <name type="scientific">Cairina moschata</name>
    <name type="common">Muscovy duck</name>
    <dbReference type="NCBI Taxonomy" id="8855"/>
    <lineage>
        <taxon>Eukaryota</taxon>
        <taxon>Metazoa</taxon>
        <taxon>Chordata</taxon>
        <taxon>Craniata</taxon>
        <taxon>Vertebrata</taxon>
        <taxon>Euteleostomi</taxon>
        <taxon>Archelosauria</taxon>
        <taxon>Archosauria</taxon>
        <taxon>Dinosauria</taxon>
        <taxon>Saurischia</taxon>
        <taxon>Theropoda</taxon>
        <taxon>Coelurosauria</taxon>
        <taxon>Aves</taxon>
        <taxon>Neognathae</taxon>
        <taxon>Galloanserae</taxon>
        <taxon>Anseriformes</taxon>
        <taxon>Anatidae</taxon>
        <taxon>Anatinae</taxon>
        <taxon>Cairina</taxon>
    </lineage>
</organism>
<dbReference type="Proteomes" id="UP000694556">
    <property type="component" value="Chromosome 3"/>
</dbReference>
<sequence>FENNMLCWDMLNGNRIAMAPEGNQAFCSVLYPGKYFCIGDLNFVSNKNEATTPCK</sequence>
<proteinExistence type="predicted"/>
<name>A0A8C3GRB3_CAIMO</name>
<reference evidence="1" key="2">
    <citation type="submission" date="2025-08" db="UniProtKB">
        <authorList>
            <consortium name="Ensembl"/>
        </authorList>
    </citation>
    <scope>IDENTIFICATION</scope>
</reference>
<evidence type="ECO:0000313" key="2">
    <source>
        <dbReference type="Proteomes" id="UP000694556"/>
    </source>
</evidence>
<accession>A0A8C3GRB3</accession>
<protein>
    <submittedName>
        <fullName evidence="1">Uncharacterized protein</fullName>
    </submittedName>
</protein>
<keyword evidence="2" id="KW-1185">Reference proteome</keyword>
<evidence type="ECO:0000313" key="1">
    <source>
        <dbReference type="Ensembl" id="ENSCMMP00000028118.1"/>
    </source>
</evidence>
<reference evidence="1" key="3">
    <citation type="submission" date="2025-09" db="UniProtKB">
        <authorList>
            <consortium name="Ensembl"/>
        </authorList>
    </citation>
    <scope>IDENTIFICATION</scope>
</reference>